<dbReference type="Pfam" id="PF13561">
    <property type="entry name" value="adh_short_C2"/>
    <property type="match status" value="1"/>
</dbReference>
<dbReference type="InterPro" id="IPR051122">
    <property type="entry name" value="SDR_DHRS6-like"/>
</dbReference>
<comment type="caution">
    <text evidence="3">The sequence shown here is derived from an EMBL/GenBank/DDBJ whole genome shotgun (WGS) entry which is preliminary data.</text>
</comment>
<dbReference type="RefSeq" id="WP_165031454.1">
    <property type="nucleotide sequence ID" value="NZ_JAAKZF010000037.1"/>
</dbReference>
<dbReference type="Gene3D" id="3.40.50.720">
    <property type="entry name" value="NAD(P)-binding Rossmann-like Domain"/>
    <property type="match status" value="1"/>
</dbReference>
<protein>
    <submittedName>
        <fullName evidence="3">SDR family oxidoreductase</fullName>
    </submittedName>
</protein>
<reference evidence="3 4" key="1">
    <citation type="submission" date="2020-02" db="EMBL/GenBank/DDBJ databases">
        <title>Genome sequence of strain CCNWXJ40-4.</title>
        <authorList>
            <person name="Gao J."/>
            <person name="Sun J."/>
        </authorList>
    </citation>
    <scope>NUCLEOTIDE SEQUENCE [LARGE SCALE GENOMIC DNA]</scope>
    <source>
        <strain evidence="3 4">CCNWXJ 40-4</strain>
    </source>
</reference>
<dbReference type="CDD" id="cd11731">
    <property type="entry name" value="Lin1944_like_SDR_c"/>
    <property type="match status" value="1"/>
</dbReference>
<dbReference type="GO" id="GO:0016491">
    <property type="term" value="F:oxidoreductase activity"/>
    <property type="evidence" value="ECO:0007669"/>
    <property type="project" value="UniProtKB-KW"/>
</dbReference>
<dbReference type="PANTHER" id="PTHR43477">
    <property type="entry name" value="DIHYDROANTICAPSIN 7-DEHYDROGENASE"/>
    <property type="match status" value="1"/>
</dbReference>
<dbReference type="PRINTS" id="PR00081">
    <property type="entry name" value="GDHRDH"/>
</dbReference>
<dbReference type="InterPro" id="IPR002347">
    <property type="entry name" value="SDR_fam"/>
</dbReference>
<dbReference type="EMBL" id="JAAKZF010000037">
    <property type="protein sequence ID" value="NGO53773.1"/>
    <property type="molecule type" value="Genomic_DNA"/>
</dbReference>
<evidence type="ECO:0000313" key="4">
    <source>
        <dbReference type="Proteomes" id="UP001642900"/>
    </source>
</evidence>
<evidence type="ECO:0000313" key="3">
    <source>
        <dbReference type="EMBL" id="NGO53773.1"/>
    </source>
</evidence>
<dbReference type="InterPro" id="IPR036291">
    <property type="entry name" value="NAD(P)-bd_dom_sf"/>
</dbReference>
<dbReference type="NCBIfam" id="NF005449">
    <property type="entry name" value="PRK07041.1"/>
    <property type="match status" value="1"/>
</dbReference>
<keyword evidence="2" id="KW-0560">Oxidoreductase</keyword>
<dbReference type="Proteomes" id="UP001642900">
    <property type="component" value="Unassembled WGS sequence"/>
</dbReference>
<keyword evidence="4" id="KW-1185">Reference proteome</keyword>
<dbReference type="PANTHER" id="PTHR43477:SF1">
    <property type="entry name" value="DIHYDROANTICAPSIN 7-DEHYDROGENASE"/>
    <property type="match status" value="1"/>
</dbReference>
<dbReference type="SUPFAM" id="SSF51735">
    <property type="entry name" value="NAD(P)-binding Rossmann-fold domains"/>
    <property type="match status" value="1"/>
</dbReference>
<dbReference type="AlphaFoldDB" id="A0A6G4WHV4"/>
<comment type="similarity">
    <text evidence="1">Belongs to the short-chain dehydrogenases/reductases (SDR) family.</text>
</comment>
<evidence type="ECO:0000256" key="1">
    <source>
        <dbReference type="ARBA" id="ARBA00006484"/>
    </source>
</evidence>
<evidence type="ECO:0000256" key="2">
    <source>
        <dbReference type="ARBA" id="ARBA00023002"/>
    </source>
</evidence>
<proteinExistence type="inferred from homology"/>
<organism evidence="3 4">
    <name type="scientific">Allomesorhizobium camelthorni</name>
    <dbReference type="NCBI Taxonomy" id="475069"/>
    <lineage>
        <taxon>Bacteria</taxon>
        <taxon>Pseudomonadati</taxon>
        <taxon>Pseudomonadota</taxon>
        <taxon>Alphaproteobacteria</taxon>
        <taxon>Hyphomicrobiales</taxon>
        <taxon>Phyllobacteriaceae</taxon>
        <taxon>Allomesorhizobium</taxon>
    </lineage>
</organism>
<sequence length="244" mass="25323">MAEAKTREHVLIVGGSSGMGLALAERLLTAGVAVTIVGRSSERLSQAREKLGKVSWLQTVGADATREDDVERLFRSVGDLHHIVSTAADVGGVYVPLPDMNISTARRVVDSKVIAPLLLAKHGAPRLAPGGSITFTSGIAAYRPAPKGSVVAAINGAIESLVYALAVELAPIRVNAVSPGWVDTPIWDSVAGEGKNAALEAMAKRLPVGRIGQAGDIAQAIESIMRNGFISGTVVHVDGGQRLV</sequence>
<accession>A0A6G4WHV4</accession>
<name>A0A6G4WHV4_9HYPH</name>
<gene>
    <name evidence="3" type="ORF">G6N73_21860</name>
</gene>